<keyword evidence="1" id="KW-1133">Transmembrane helix</keyword>
<reference evidence="3 4" key="1">
    <citation type="submission" date="2011-02" db="EMBL/GenBank/DDBJ databases">
        <title>The Genome Sequence of Sphaeroforma arctica JP610.</title>
        <authorList>
            <consortium name="The Broad Institute Genome Sequencing Platform"/>
            <person name="Russ C."/>
            <person name="Cuomo C."/>
            <person name="Young S.K."/>
            <person name="Zeng Q."/>
            <person name="Gargeya S."/>
            <person name="Alvarado L."/>
            <person name="Berlin A."/>
            <person name="Chapman S.B."/>
            <person name="Chen Z."/>
            <person name="Freedman E."/>
            <person name="Gellesch M."/>
            <person name="Goldberg J."/>
            <person name="Griggs A."/>
            <person name="Gujja S."/>
            <person name="Heilman E."/>
            <person name="Heiman D."/>
            <person name="Howarth C."/>
            <person name="Mehta T."/>
            <person name="Neiman D."/>
            <person name="Pearson M."/>
            <person name="Roberts A."/>
            <person name="Saif S."/>
            <person name="Shea T."/>
            <person name="Shenoy N."/>
            <person name="Sisk P."/>
            <person name="Stolte C."/>
            <person name="Sykes S."/>
            <person name="White J."/>
            <person name="Yandava C."/>
            <person name="Burger G."/>
            <person name="Gray M.W."/>
            <person name="Holland P.W.H."/>
            <person name="King N."/>
            <person name="Lang F.B.F."/>
            <person name="Roger A.J."/>
            <person name="Ruiz-Trillo I."/>
            <person name="Haas B."/>
            <person name="Nusbaum C."/>
            <person name="Birren B."/>
        </authorList>
    </citation>
    <scope>NUCLEOTIDE SEQUENCE [LARGE SCALE GENOMIC DNA]</scope>
    <source>
        <strain evidence="3 4">JP610</strain>
    </source>
</reference>
<feature type="chain" id="PRO_5005538708" evidence="2">
    <location>
        <begin position="21"/>
        <end position="98"/>
    </location>
</feature>
<keyword evidence="4" id="KW-1185">Reference proteome</keyword>
<name>A0A0L0FJ63_9EUKA</name>
<dbReference type="GeneID" id="25911202"/>
<keyword evidence="1" id="KW-0812">Transmembrane</keyword>
<dbReference type="RefSeq" id="XP_014150726.1">
    <property type="nucleotide sequence ID" value="XM_014295251.1"/>
</dbReference>
<gene>
    <name evidence="3" type="ORF">SARC_10698</name>
</gene>
<organism evidence="3 4">
    <name type="scientific">Sphaeroforma arctica JP610</name>
    <dbReference type="NCBI Taxonomy" id="667725"/>
    <lineage>
        <taxon>Eukaryota</taxon>
        <taxon>Ichthyosporea</taxon>
        <taxon>Ichthyophonida</taxon>
        <taxon>Sphaeroforma</taxon>
    </lineage>
</organism>
<feature type="signal peptide" evidence="2">
    <location>
        <begin position="1"/>
        <end position="20"/>
    </location>
</feature>
<accession>A0A0L0FJ63</accession>
<keyword evidence="1" id="KW-0472">Membrane</keyword>
<keyword evidence="2" id="KW-0732">Signal</keyword>
<sequence length="98" mass="11029">MRISIQFMVALALLVVSVYGLTEDLSPIETTEMLRRETCPQVKECQAEHMGVLIGIFVSGLIFFPLGYITSVIINNRRNPESQEYIGLKDGTTDDEDF</sequence>
<dbReference type="EMBL" id="KQ242949">
    <property type="protein sequence ID" value="KNC76824.1"/>
    <property type="molecule type" value="Genomic_DNA"/>
</dbReference>
<feature type="transmembrane region" description="Helical" evidence="1">
    <location>
        <begin position="52"/>
        <end position="74"/>
    </location>
</feature>
<evidence type="ECO:0000256" key="2">
    <source>
        <dbReference type="SAM" id="SignalP"/>
    </source>
</evidence>
<evidence type="ECO:0000313" key="3">
    <source>
        <dbReference type="EMBL" id="KNC76824.1"/>
    </source>
</evidence>
<evidence type="ECO:0000256" key="1">
    <source>
        <dbReference type="SAM" id="Phobius"/>
    </source>
</evidence>
<protein>
    <submittedName>
        <fullName evidence="3">Uncharacterized protein</fullName>
    </submittedName>
</protein>
<proteinExistence type="predicted"/>
<dbReference type="Proteomes" id="UP000054560">
    <property type="component" value="Unassembled WGS sequence"/>
</dbReference>
<dbReference type="AlphaFoldDB" id="A0A0L0FJ63"/>
<evidence type="ECO:0000313" key="4">
    <source>
        <dbReference type="Proteomes" id="UP000054560"/>
    </source>
</evidence>